<reference evidence="2 3" key="1">
    <citation type="submission" date="2021-07" db="EMBL/GenBank/DDBJ databases">
        <title>Paenibacillus radiodurans sp. nov., isolated from the southeastern edge of Tengger Desert.</title>
        <authorList>
            <person name="Zhang G."/>
        </authorList>
    </citation>
    <scope>NUCLEOTIDE SEQUENCE [LARGE SCALE GENOMIC DNA]</scope>
    <source>
        <strain evidence="2 3">CCM 7311</strain>
    </source>
</reference>
<gene>
    <name evidence="2" type="ORF">K0U00_00430</name>
</gene>
<dbReference type="Gene3D" id="3.30.360.10">
    <property type="entry name" value="Dihydrodipicolinate Reductase, domain 2"/>
    <property type="match status" value="1"/>
</dbReference>
<dbReference type="PANTHER" id="PTHR43377">
    <property type="entry name" value="BILIVERDIN REDUCTASE A"/>
    <property type="match status" value="1"/>
</dbReference>
<dbReference type="Proteomes" id="UP001519887">
    <property type="component" value="Unassembled WGS sequence"/>
</dbReference>
<dbReference type="EMBL" id="JAHZIK010000003">
    <property type="protein sequence ID" value="MBW7452505.1"/>
    <property type="molecule type" value="Genomic_DNA"/>
</dbReference>
<evidence type="ECO:0000259" key="1">
    <source>
        <dbReference type="Pfam" id="PF22725"/>
    </source>
</evidence>
<sequence>MKALVVGYGSIGARHARLLQGLNIETAVVSKRIVEFPVVFGDIAEAIKRFNPNYIIIANQTSEHIVTLNTLLGLQWSGNALIEKPLFHQKETIANSGRMNIFVAYNLRFHPVLYRLKELLKEERLLSITAYAGQYLPDWRPNRDYRLSYSSHKDEGGGVLRDLSHELDYLTWICGSWLTLTGLGGHYSSLETSADDFCSVMMQTVRCPSVNFQLNCLDRPGRREMVVVTDCHTYKIDFVKATLERDGSVESFKVNRDDTYLAQHKAVMENDWENLCSYEEGQAIVSMIDAVERSILSREWVHNEKIMHHLR</sequence>
<evidence type="ECO:0000313" key="2">
    <source>
        <dbReference type="EMBL" id="MBW7452505.1"/>
    </source>
</evidence>
<accession>A0ABS7BV23</accession>
<dbReference type="InterPro" id="IPR051450">
    <property type="entry name" value="Gfo/Idh/MocA_Oxidoreductases"/>
</dbReference>
<dbReference type="PANTHER" id="PTHR43377:SF1">
    <property type="entry name" value="BILIVERDIN REDUCTASE A"/>
    <property type="match status" value="1"/>
</dbReference>
<dbReference type="Pfam" id="PF22725">
    <property type="entry name" value="GFO_IDH_MocA_C3"/>
    <property type="match status" value="1"/>
</dbReference>
<evidence type="ECO:0000313" key="3">
    <source>
        <dbReference type="Proteomes" id="UP001519887"/>
    </source>
</evidence>
<dbReference type="SUPFAM" id="SSF55347">
    <property type="entry name" value="Glyceraldehyde-3-phosphate dehydrogenase-like, C-terminal domain"/>
    <property type="match status" value="1"/>
</dbReference>
<proteinExistence type="predicted"/>
<feature type="domain" description="GFO/IDH/MocA-like oxidoreductase" evidence="1">
    <location>
        <begin position="115"/>
        <end position="226"/>
    </location>
</feature>
<dbReference type="RefSeq" id="WP_210038987.1">
    <property type="nucleotide sequence ID" value="NZ_JBHLVU010000043.1"/>
</dbReference>
<organism evidence="2 3">
    <name type="scientific">Paenibacillus sepulcri</name>
    <dbReference type="NCBI Taxonomy" id="359917"/>
    <lineage>
        <taxon>Bacteria</taxon>
        <taxon>Bacillati</taxon>
        <taxon>Bacillota</taxon>
        <taxon>Bacilli</taxon>
        <taxon>Bacillales</taxon>
        <taxon>Paenibacillaceae</taxon>
        <taxon>Paenibacillus</taxon>
    </lineage>
</organism>
<protein>
    <submittedName>
        <fullName evidence="2">Gfo/Idh/MocA family oxidoreductase</fullName>
    </submittedName>
</protein>
<dbReference type="InterPro" id="IPR036291">
    <property type="entry name" value="NAD(P)-bd_dom_sf"/>
</dbReference>
<comment type="caution">
    <text evidence="2">The sequence shown here is derived from an EMBL/GenBank/DDBJ whole genome shotgun (WGS) entry which is preliminary data.</text>
</comment>
<dbReference type="SUPFAM" id="SSF51735">
    <property type="entry name" value="NAD(P)-binding Rossmann-fold domains"/>
    <property type="match status" value="1"/>
</dbReference>
<name>A0ABS7BV23_9BACL</name>
<keyword evidence="3" id="KW-1185">Reference proteome</keyword>
<dbReference type="InterPro" id="IPR055170">
    <property type="entry name" value="GFO_IDH_MocA-like_dom"/>
</dbReference>